<evidence type="ECO:0000313" key="2">
    <source>
        <dbReference type="Proteomes" id="UP000518681"/>
    </source>
</evidence>
<proteinExistence type="predicted"/>
<comment type="caution">
    <text evidence="1">The sequence shown here is derived from an EMBL/GenBank/DDBJ whole genome shotgun (WGS) entry which is preliminary data.</text>
</comment>
<evidence type="ECO:0000313" key="1">
    <source>
        <dbReference type="EMBL" id="MBB6205969.1"/>
    </source>
</evidence>
<dbReference type="EMBL" id="JACIIK010000015">
    <property type="protein sequence ID" value="MBB6205969.1"/>
    <property type="molecule type" value="Genomic_DNA"/>
</dbReference>
<sequence>MSPFCLIDVAEIRSHATAPHDVRESTWHARLAGWVARLLHVRHA</sequence>
<organism evidence="1 2">
    <name type="scientific">Paraburkholderia fungorum</name>
    <dbReference type="NCBI Taxonomy" id="134537"/>
    <lineage>
        <taxon>Bacteria</taxon>
        <taxon>Pseudomonadati</taxon>
        <taxon>Pseudomonadota</taxon>
        <taxon>Betaproteobacteria</taxon>
        <taxon>Burkholderiales</taxon>
        <taxon>Burkholderiaceae</taxon>
        <taxon>Paraburkholderia</taxon>
    </lineage>
</organism>
<protein>
    <submittedName>
        <fullName evidence="1">Uncharacterized protein</fullName>
    </submittedName>
</protein>
<name>A0AAW3V4T8_9BURK</name>
<dbReference type="Proteomes" id="UP000518681">
    <property type="component" value="Unassembled WGS sequence"/>
</dbReference>
<reference evidence="1 2" key="1">
    <citation type="submission" date="2020-08" db="EMBL/GenBank/DDBJ databases">
        <title>Genomic Encyclopedia of Type Strains, Phase IV (KMG-V): Genome sequencing to study the core and pangenomes of soil and plant-associated prokaryotes.</title>
        <authorList>
            <person name="Whitman W."/>
        </authorList>
    </citation>
    <scope>NUCLEOTIDE SEQUENCE [LARGE SCALE GENOMIC DNA]</scope>
    <source>
        <strain evidence="1 2">SEMIA 4013</strain>
    </source>
</reference>
<dbReference type="AlphaFoldDB" id="A0AAW3V4T8"/>
<gene>
    <name evidence="1" type="ORF">GGD69_006866</name>
</gene>
<accession>A0AAW3V4T8</accession>